<dbReference type="InterPro" id="IPR021961">
    <property type="entry name" value="McrB_DNA-bd"/>
</dbReference>
<dbReference type="Pfam" id="PF12102">
    <property type="entry name" value="MrcB_N"/>
    <property type="match status" value="1"/>
</dbReference>
<feature type="domain" description="Protein NO VEIN C-terminal" evidence="2">
    <location>
        <begin position="247"/>
        <end position="324"/>
    </location>
</feature>
<protein>
    <submittedName>
        <fullName evidence="3">MrcB family domain-containing protein</fullName>
    </submittedName>
</protein>
<dbReference type="Proteomes" id="UP001589750">
    <property type="component" value="Unassembled WGS sequence"/>
</dbReference>
<evidence type="ECO:0000313" key="3">
    <source>
        <dbReference type="EMBL" id="MFB9314269.1"/>
    </source>
</evidence>
<dbReference type="RefSeq" id="WP_140009483.1">
    <property type="nucleotide sequence ID" value="NZ_JBHMDG010000017.1"/>
</dbReference>
<dbReference type="Pfam" id="PF13020">
    <property type="entry name" value="NOV_C"/>
    <property type="match status" value="1"/>
</dbReference>
<keyword evidence="4" id="KW-1185">Reference proteome</keyword>
<evidence type="ECO:0000259" key="1">
    <source>
        <dbReference type="Pfam" id="PF12102"/>
    </source>
</evidence>
<organism evidence="3 4">
    <name type="scientific">Nocardioides plantarum</name>
    <dbReference type="NCBI Taxonomy" id="29299"/>
    <lineage>
        <taxon>Bacteria</taxon>
        <taxon>Bacillati</taxon>
        <taxon>Actinomycetota</taxon>
        <taxon>Actinomycetes</taxon>
        <taxon>Propionibacteriales</taxon>
        <taxon>Nocardioidaceae</taxon>
        <taxon>Nocardioides</taxon>
    </lineage>
</organism>
<accession>A0ABV5KC01</accession>
<gene>
    <name evidence="3" type="ORF">ACFFRI_14535</name>
</gene>
<reference evidence="3 4" key="1">
    <citation type="submission" date="2024-09" db="EMBL/GenBank/DDBJ databases">
        <authorList>
            <person name="Sun Q."/>
            <person name="Mori K."/>
        </authorList>
    </citation>
    <scope>NUCLEOTIDE SEQUENCE [LARGE SCALE GENOMIC DNA]</scope>
    <source>
        <strain evidence="3 4">JCM 9626</strain>
    </source>
</reference>
<proteinExistence type="predicted"/>
<dbReference type="InterPro" id="IPR024975">
    <property type="entry name" value="NOV_C"/>
</dbReference>
<dbReference type="EMBL" id="JBHMDG010000017">
    <property type="protein sequence ID" value="MFB9314269.1"/>
    <property type="molecule type" value="Genomic_DNA"/>
</dbReference>
<dbReference type="Gene3D" id="3.30.920.90">
    <property type="match status" value="1"/>
</dbReference>
<feature type="domain" description="Type IV methyl-directed restriction enzyme EcoKMcrB subunit DNA-binding" evidence="1">
    <location>
        <begin position="25"/>
        <end position="190"/>
    </location>
</feature>
<evidence type="ECO:0000313" key="4">
    <source>
        <dbReference type="Proteomes" id="UP001589750"/>
    </source>
</evidence>
<name>A0ABV5KC01_9ACTN</name>
<sequence length="366" mass="40187">MQEKLEEVLLLQMDYTSLNTPAMARRGALIRREIAEELREWLPGLETVAGIGPLAVEGRDATGPKSLIPWTRVYSSQRSPSATVGWYVVYLFSAHGDRVCLSLNQGTTTWNGGAYVPRAVPGLLRRVDWARGLLSLPEADTEGWTKTIQLDGGANKLGLGYQTGNVMAREYALDAIPADDVLEADLRRAVAWLGSVYRAMDSALNVPGEAGPEVADAELAVDISAGNRRRRTGNGFRLTTEEKNAIELRAVSVATDQLIRDGYTVRDVGATRAYDLHARRGDENLVVEVKGTTSPGEIIILTRNEVTLHLERYPNNALAVVHSIKLDRNARPPVASDGVLVYEHPWAVDEERLTPISYRYETGLGD</sequence>
<comment type="caution">
    <text evidence="3">The sequence shown here is derived from an EMBL/GenBank/DDBJ whole genome shotgun (WGS) entry which is preliminary data.</text>
</comment>
<evidence type="ECO:0000259" key="2">
    <source>
        <dbReference type="Pfam" id="PF13020"/>
    </source>
</evidence>